<dbReference type="Pfam" id="PF01541">
    <property type="entry name" value="GIY-YIG"/>
    <property type="match status" value="1"/>
</dbReference>
<dbReference type="CDD" id="cd10456">
    <property type="entry name" value="GIY-YIG_UPF0213"/>
    <property type="match status" value="1"/>
</dbReference>
<dbReference type="PANTHER" id="PTHR34477">
    <property type="entry name" value="UPF0213 PROTEIN YHBQ"/>
    <property type="match status" value="1"/>
</dbReference>
<keyword evidence="3" id="KW-1185">Reference proteome</keyword>
<dbReference type="KEGG" id="auh:AWM75_04005"/>
<dbReference type="InterPro" id="IPR000305">
    <property type="entry name" value="GIY-YIG_endonuc"/>
</dbReference>
<dbReference type="PROSITE" id="PS50164">
    <property type="entry name" value="GIY_YIG"/>
    <property type="match status" value="1"/>
</dbReference>
<sequence>MAIKSHYMYVLACADRTLYTGYTVDWQRREREHNQGRGAKYTRLKSRQPSRMVYVQAFSSRSLAMSAEYHFKQLTRAQKEDFLYQTGVSSLDPFSSQPPLVKLLEEEEIDGD</sequence>
<protein>
    <submittedName>
        <fullName evidence="2">Uncharacterized protein</fullName>
    </submittedName>
</protein>
<dbReference type="OrthoDB" id="9807770at2"/>
<gene>
    <name evidence="2" type="ORF">AWM75_04005</name>
</gene>
<dbReference type="SUPFAM" id="SSF82771">
    <property type="entry name" value="GIY-YIG endonuclease"/>
    <property type="match status" value="1"/>
</dbReference>
<dbReference type="STRING" id="128944.AWM75_04005"/>
<accession>A0A109RGG6</accession>
<dbReference type="Proteomes" id="UP000062260">
    <property type="component" value="Chromosome"/>
</dbReference>
<dbReference type="InterPro" id="IPR050190">
    <property type="entry name" value="UPF0213_domain"/>
</dbReference>
<evidence type="ECO:0000313" key="2">
    <source>
        <dbReference type="EMBL" id="AMB99220.1"/>
    </source>
</evidence>
<evidence type="ECO:0000256" key="1">
    <source>
        <dbReference type="ARBA" id="ARBA00007435"/>
    </source>
</evidence>
<organism evidence="2 3">
    <name type="scientific">Aerococcus urinaehominis</name>
    <dbReference type="NCBI Taxonomy" id="128944"/>
    <lineage>
        <taxon>Bacteria</taxon>
        <taxon>Bacillati</taxon>
        <taxon>Bacillota</taxon>
        <taxon>Bacilli</taxon>
        <taxon>Lactobacillales</taxon>
        <taxon>Aerococcaceae</taxon>
        <taxon>Aerococcus</taxon>
    </lineage>
</organism>
<reference evidence="2 3" key="1">
    <citation type="journal article" date="2016" name="Genome Announc.">
        <title>Complete Genome Sequences of Aerococcus christensenii CCUG 28831T, Aerococcus sanguinicola CCUG 43001T, Aerococcus urinae CCUG 36881T, Aerococcus urinaeequi CCUG 28094T, Aerococcus urinaehominis CCUG 42038 BT, and Aerococcus viridans CCUG 4311T.</title>
        <authorList>
            <person name="Carkaci D."/>
            <person name="Dargis R."/>
            <person name="Nielsen X.C."/>
            <person name="Skovgaard O."/>
            <person name="Fuursted K."/>
            <person name="Christensen J.J."/>
        </authorList>
    </citation>
    <scope>NUCLEOTIDE SEQUENCE [LARGE SCALE GENOMIC DNA]</scope>
    <source>
        <strain evidence="2 3">CCUG42038B</strain>
    </source>
</reference>
<proteinExistence type="inferred from homology"/>
<dbReference type="Gene3D" id="3.40.1440.10">
    <property type="entry name" value="GIY-YIG endonuclease"/>
    <property type="match status" value="1"/>
</dbReference>
<dbReference type="PANTHER" id="PTHR34477:SF1">
    <property type="entry name" value="UPF0213 PROTEIN YHBQ"/>
    <property type="match status" value="1"/>
</dbReference>
<dbReference type="EMBL" id="CP014163">
    <property type="protein sequence ID" value="AMB99220.1"/>
    <property type="molecule type" value="Genomic_DNA"/>
</dbReference>
<dbReference type="AlphaFoldDB" id="A0A109RGG6"/>
<dbReference type="RefSeq" id="WP_067978534.1">
    <property type="nucleotide sequence ID" value="NZ_CP014163.1"/>
</dbReference>
<name>A0A109RGG6_9LACT</name>
<comment type="similarity">
    <text evidence="1">Belongs to the UPF0213 family.</text>
</comment>
<reference evidence="3" key="2">
    <citation type="submission" date="2016-01" db="EMBL/GenBank/DDBJ databases">
        <title>Six Aerococcus type strain genome sequencing and assembly using PacBio and Illumina Hiseq.</title>
        <authorList>
            <person name="Carkaci D."/>
            <person name="Dargis R."/>
            <person name="Nielsen X.C."/>
            <person name="Skovgaard O."/>
            <person name="Fuursted K."/>
            <person name="Christensen J.J."/>
        </authorList>
    </citation>
    <scope>NUCLEOTIDE SEQUENCE [LARGE SCALE GENOMIC DNA]</scope>
    <source>
        <strain evidence="3">CCUG42038B</strain>
    </source>
</reference>
<dbReference type="InterPro" id="IPR035901">
    <property type="entry name" value="GIY-YIG_endonuc_sf"/>
</dbReference>
<evidence type="ECO:0000313" key="3">
    <source>
        <dbReference type="Proteomes" id="UP000062260"/>
    </source>
</evidence>